<keyword evidence="3" id="KW-1185">Reference proteome</keyword>
<feature type="transmembrane region" description="Helical" evidence="1">
    <location>
        <begin position="12"/>
        <end position="29"/>
    </location>
</feature>
<organism evidence="2 3">
    <name type="scientific">Candidatus Brevifilum fermentans</name>
    <dbReference type="NCBI Taxonomy" id="1986204"/>
    <lineage>
        <taxon>Bacteria</taxon>
        <taxon>Bacillati</taxon>
        <taxon>Chloroflexota</taxon>
        <taxon>Anaerolineae</taxon>
        <taxon>Anaerolineales</taxon>
        <taxon>Anaerolineaceae</taxon>
        <taxon>Candidatus Brevifilum</taxon>
    </lineage>
</organism>
<accession>A0A1Y6K1V7</accession>
<keyword evidence="1" id="KW-1133">Transmembrane helix</keyword>
<reference evidence="3" key="1">
    <citation type="submission" date="2017-05" db="EMBL/GenBank/DDBJ databases">
        <authorList>
            <person name="Kirkegaard R."/>
            <person name="Mcilroy J S."/>
        </authorList>
    </citation>
    <scope>NUCLEOTIDE SEQUENCE [LARGE SCALE GENOMIC DNA]</scope>
</reference>
<dbReference type="Proteomes" id="UP000195514">
    <property type="component" value="Chromosome I"/>
</dbReference>
<protein>
    <recommendedName>
        <fullName evidence="4">Holin</fullName>
    </recommendedName>
</protein>
<evidence type="ECO:0000256" key="1">
    <source>
        <dbReference type="SAM" id="Phobius"/>
    </source>
</evidence>
<dbReference type="KEGG" id="abat:CFX1CAM_0568"/>
<dbReference type="RefSeq" id="WP_087861562.1">
    <property type="nucleotide sequence ID" value="NZ_LT859958.1"/>
</dbReference>
<feature type="transmembrane region" description="Helical" evidence="1">
    <location>
        <begin position="41"/>
        <end position="59"/>
    </location>
</feature>
<dbReference type="AlphaFoldDB" id="A0A1Y6K1V7"/>
<evidence type="ECO:0000313" key="2">
    <source>
        <dbReference type="EMBL" id="SMX53634.1"/>
    </source>
</evidence>
<evidence type="ECO:0008006" key="4">
    <source>
        <dbReference type="Google" id="ProtNLM"/>
    </source>
</evidence>
<keyword evidence="1" id="KW-0472">Membrane</keyword>
<evidence type="ECO:0000313" key="3">
    <source>
        <dbReference type="Proteomes" id="UP000195514"/>
    </source>
</evidence>
<gene>
    <name evidence="2" type="ORF">CFX1CAM_0568</name>
</gene>
<proteinExistence type="predicted"/>
<name>A0A1Y6K1V7_9CHLR</name>
<dbReference type="OrthoDB" id="9801171at2"/>
<keyword evidence="1" id="KW-0812">Transmembrane</keyword>
<sequence length="66" mass="7491">MDKFKFLFGSRKFWAALVGLAMVFVNHYLPNFPLSEEQILAVVLVLVSYILGTALEDGLSRMNIKK</sequence>
<dbReference type="EMBL" id="LT859958">
    <property type="protein sequence ID" value="SMX53634.1"/>
    <property type="molecule type" value="Genomic_DNA"/>
</dbReference>